<dbReference type="SUPFAM" id="SSF81301">
    <property type="entry name" value="Nucleotidyltransferase"/>
    <property type="match status" value="1"/>
</dbReference>
<dbReference type="InterPro" id="IPR043519">
    <property type="entry name" value="NT_sf"/>
</dbReference>
<keyword evidence="3" id="KW-1185">Reference proteome</keyword>
<dbReference type="InterPro" id="IPR041633">
    <property type="entry name" value="Polbeta"/>
</dbReference>
<gene>
    <name evidence="2" type="ORF">CU103_21445</name>
</gene>
<sequence>MLSLFDAEESRFKGVIEAVKECAASLGNKVIAAWIYGSVARGEDRAQSDLDVLLIAHEEEVASVQSWSVDFLLAKGEALLFSPSVNTLSLADIRRLMQNNDPMWQAIVNDALVLNGLRPTSIFQATLDKKVPT</sequence>
<dbReference type="Pfam" id="PF18765">
    <property type="entry name" value="Polbeta"/>
    <property type="match status" value="1"/>
</dbReference>
<keyword evidence="2" id="KW-0808">Transferase</keyword>
<evidence type="ECO:0000313" key="2">
    <source>
        <dbReference type="EMBL" id="PSH61964.1"/>
    </source>
</evidence>
<dbReference type="GO" id="GO:0016740">
    <property type="term" value="F:transferase activity"/>
    <property type="evidence" value="ECO:0007669"/>
    <property type="project" value="UniProtKB-KW"/>
</dbReference>
<organism evidence="2 3">
    <name type="scientific">Phyllobacterium sophorae</name>
    <dbReference type="NCBI Taxonomy" id="1520277"/>
    <lineage>
        <taxon>Bacteria</taxon>
        <taxon>Pseudomonadati</taxon>
        <taxon>Pseudomonadota</taxon>
        <taxon>Alphaproteobacteria</taxon>
        <taxon>Hyphomicrobiales</taxon>
        <taxon>Phyllobacteriaceae</taxon>
        <taxon>Phyllobacterium</taxon>
    </lineage>
</organism>
<proteinExistence type="predicted"/>
<comment type="caution">
    <text evidence="2">The sequence shown here is derived from an EMBL/GenBank/DDBJ whole genome shotgun (WGS) entry which is preliminary data.</text>
</comment>
<dbReference type="Proteomes" id="UP000241764">
    <property type="component" value="Unassembled WGS sequence"/>
</dbReference>
<dbReference type="AlphaFoldDB" id="A0A2P7B667"/>
<reference evidence="3" key="1">
    <citation type="submission" date="2017-11" db="EMBL/GenBank/DDBJ databases">
        <authorList>
            <person name="Kuznetsova I."/>
            <person name="Sazanova A."/>
            <person name="Chirak E."/>
            <person name="Safronova V."/>
            <person name="Willems A."/>
        </authorList>
    </citation>
    <scope>NUCLEOTIDE SEQUENCE [LARGE SCALE GENOMIC DNA]</scope>
    <source>
        <strain evidence="3">CCBAU 03422</strain>
    </source>
</reference>
<feature type="domain" description="Polymerase beta nucleotidyltransferase" evidence="1">
    <location>
        <begin position="28"/>
        <end position="65"/>
    </location>
</feature>
<evidence type="ECO:0000313" key="3">
    <source>
        <dbReference type="Proteomes" id="UP000241764"/>
    </source>
</evidence>
<evidence type="ECO:0000259" key="1">
    <source>
        <dbReference type="Pfam" id="PF18765"/>
    </source>
</evidence>
<name>A0A2P7B667_9HYPH</name>
<protein>
    <submittedName>
        <fullName evidence="2">Nucleotidyltransferase domain-containing protein</fullName>
    </submittedName>
</protein>
<accession>A0A2P7B667</accession>
<dbReference type="OrthoDB" id="559450at2"/>
<dbReference type="CDD" id="cd05403">
    <property type="entry name" value="NT_KNTase_like"/>
    <property type="match status" value="1"/>
</dbReference>
<dbReference type="EMBL" id="PGGM01000011">
    <property type="protein sequence ID" value="PSH61964.1"/>
    <property type="molecule type" value="Genomic_DNA"/>
</dbReference>
<dbReference type="Gene3D" id="3.30.460.10">
    <property type="entry name" value="Beta Polymerase, domain 2"/>
    <property type="match status" value="1"/>
</dbReference>